<sequence>MSLRPPRRPDAGFPLRAGVDELAVEIMAEKASALERAGRKAEQSLATLAAAAREDPARAPLVRTAADALYAYLIQRELMGFRRHADVFERLRPPPEVVAKLGAR</sequence>
<keyword evidence="2" id="KW-1185">Reference proteome</keyword>
<evidence type="ECO:0000313" key="2">
    <source>
        <dbReference type="Proteomes" id="UP000289708"/>
    </source>
</evidence>
<proteinExistence type="predicted"/>
<dbReference type="OrthoDB" id="9814981at2"/>
<gene>
    <name evidence="1" type="ORF">EK403_08875</name>
</gene>
<comment type="caution">
    <text evidence="1">The sequence shown here is derived from an EMBL/GenBank/DDBJ whole genome shotgun (WGS) entry which is preliminary data.</text>
</comment>
<accession>A0A4Q0MK05</accession>
<dbReference type="Pfam" id="PF20370">
    <property type="entry name" value="DUF6665"/>
    <property type="match status" value="1"/>
</dbReference>
<organism evidence="1 2">
    <name type="scientific">Hansschlegelia zhihuaiae</name>
    <dbReference type="NCBI Taxonomy" id="405005"/>
    <lineage>
        <taxon>Bacteria</taxon>
        <taxon>Pseudomonadati</taxon>
        <taxon>Pseudomonadota</taxon>
        <taxon>Alphaproteobacteria</taxon>
        <taxon>Hyphomicrobiales</taxon>
        <taxon>Methylopilaceae</taxon>
        <taxon>Hansschlegelia</taxon>
    </lineage>
</organism>
<name>A0A4Q0MK05_9HYPH</name>
<reference evidence="1 2" key="1">
    <citation type="submission" date="2018-12" db="EMBL/GenBank/DDBJ databases">
        <title>bacterium Hansschlegelia zhihuaiae S113.</title>
        <authorList>
            <person name="He J."/>
        </authorList>
    </citation>
    <scope>NUCLEOTIDE SEQUENCE [LARGE SCALE GENOMIC DNA]</scope>
    <source>
        <strain evidence="1 2">S 113</strain>
    </source>
</reference>
<dbReference type="Proteomes" id="UP000289708">
    <property type="component" value="Unassembled WGS sequence"/>
</dbReference>
<protein>
    <submittedName>
        <fullName evidence="1">Uncharacterized protein</fullName>
    </submittedName>
</protein>
<dbReference type="EMBL" id="RYFI01000007">
    <property type="protein sequence ID" value="RXF73805.1"/>
    <property type="molecule type" value="Genomic_DNA"/>
</dbReference>
<dbReference type="AlphaFoldDB" id="A0A4Q0MK05"/>
<dbReference type="InterPro" id="IPR046606">
    <property type="entry name" value="DUF6665"/>
</dbReference>
<evidence type="ECO:0000313" key="1">
    <source>
        <dbReference type="EMBL" id="RXF73805.1"/>
    </source>
</evidence>